<feature type="transmembrane region" description="Helical" evidence="4">
    <location>
        <begin position="170"/>
        <end position="190"/>
    </location>
</feature>
<protein>
    <submittedName>
        <fullName evidence="5">Major facilitator superfamily protein</fullName>
    </submittedName>
</protein>
<evidence type="ECO:0000313" key="6">
    <source>
        <dbReference type="Proteomes" id="UP000064912"/>
    </source>
</evidence>
<keyword evidence="2 4" id="KW-1133">Transmembrane helix</keyword>
<accession>A0A0D6B5N4</accession>
<sequence>MTKDMAGGSRGSGAYRGLLGILHKDHIVAPEGFNRWLVPPASIAIHLCIGSVYAWSVFNPALSRQLGVVAPAAEDWSLGAVVWIFSVAIVFLGLSAAFAGKWLEQVGPRMVGVVAALLWGGGFIVGSAGIATHQLWLLYLGYGVLGGCGLGLGYVSPVSTLIRWFPDRRGMATGMAIMGFGGGAMIAAPLKGWLLNLFERAPAYLGPREAVATVTEGGRLFAETASGRLEVVIASAAQAAELPGGGEAGVYVVGTGDTGAAATFLVLGVAYLVVMTIAAFSYRVPREGWVPEGWQPKPVASGMITQKNVHIDQALKTPQFWKLWVMLCFNVTAGIGVIGVAKTMMSDIYGTTMPWIVTGAFASTYVLMISVFNMLGRFFWASASDYIGRKLTYATFFLLGTILYLSIPFFATAGAANPSILYLAGFYIATMIIFSMYGGGFATIPAYLADMFGTMHVGGIHGRLLTAWSTAGVLGPLAITSLRQMSVGNAIEDLAAKVDPEAFRTAFGAPVAQLQELVAAKTVTIAKLMEIAPPGTVDPTPGLYNTTMYCMAALLVVAFFANLAIRPVRERHHHNEPELAAVPVE</sequence>
<dbReference type="SUPFAM" id="SSF103473">
    <property type="entry name" value="MFS general substrate transporter"/>
    <property type="match status" value="1"/>
</dbReference>
<feature type="transmembrane region" description="Helical" evidence="4">
    <location>
        <begin position="420"/>
        <end position="448"/>
    </location>
</feature>
<evidence type="ECO:0000256" key="2">
    <source>
        <dbReference type="ARBA" id="ARBA00022989"/>
    </source>
</evidence>
<dbReference type="InterPro" id="IPR050327">
    <property type="entry name" value="Proton-linked_MCT"/>
</dbReference>
<dbReference type="Pfam" id="PF07690">
    <property type="entry name" value="MFS_1"/>
    <property type="match status" value="2"/>
</dbReference>
<dbReference type="InterPro" id="IPR036259">
    <property type="entry name" value="MFS_trans_sf"/>
</dbReference>
<feature type="transmembrane region" description="Helical" evidence="4">
    <location>
        <begin position="391"/>
        <end position="414"/>
    </location>
</feature>
<name>A0A0D6B5N4_RHOSU</name>
<gene>
    <name evidence="5" type="ORF">NHU_03324</name>
</gene>
<keyword evidence="1 4" id="KW-0812">Transmembrane</keyword>
<feature type="transmembrane region" description="Helical" evidence="4">
    <location>
        <begin position="353"/>
        <end position="379"/>
    </location>
</feature>
<dbReference type="eggNOG" id="COG2223">
    <property type="taxonomic scope" value="Bacteria"/>
</dbReference>
<feature type="transmembrane region" description="Helical" evidence="4">
    <location>
        <begin position="260"/>
        <end position="282"/>
    </location>
</feature>
<evidence type="ECO:0000256" key="3">
    <source>
        <dbReference type="ARBA" id="ARBA00023136"/>
    </source>
</evidence>
<feature type="transmembrane region" description="Helical" evidence="4">
    <location>
        <begin position="323"/>
        <end position="341"/>
    </location>
</feature>
<reference evidence="5 6" key="1">
    <citation type="submission" date="2015-02" db="EMBL/GenBank/DDBJ databases">
        <title>Genome sequene of Rhodovulum sulfidophilum DSM 2351.</title>
        <authorList>
            <person name="Nagao N."/>
        </authorList>
    </citation>
    <scope>NUCLEOTIDE SEQUENCE [LARGE SCALE GENOMIC DNA]</scope>
    <source>
        <strain evidence="5 6">DSM 2351</strain>
    </source>
</reference>
<keyword evidence="3 4" id="KW-0472">Membrane</keyword>
<feature type="transmembrane region" description="Helical" evidence="4">
    <location>
        <begin position="36"/>
        <end position="56"/>
    </location>
</feature>
<dbReference type="GO" id="GO:0022857">
    <property type="term" value="F:transmembrane transporter activity"/>
    <property type="evidence" value="ECO:0007669"/>
    <property type="project" value="InterPro"/>
</dbReference>
<dbReference type="KEGG" id="rsu:NHU_03324"/>
<dbReference type="EMBL" id="AP014800">
    <property type="protein sequence ID" value="BAQ70458.1"/>
    <property type="molecule type" value="Genomic_DNA"/>
</dbReference>
<feature type="transmembrane region" description="Helical" evidence="4">
    <location>
        <begin position="111"/>
        <end position="130"/>
    </location>
</feature>
<dbReference type="PATRIC" id="fig|35806.4.peg.3410"/>
<evidence type="ECO:0000256" key="4">
    <source>
        <dbReference type="SAM" id="Phobius"/>
    </source>
</evidence>
<feature type="transmembrane region" description="Helical" evidence="4">
    <location>
        <begin position="546"/>
        <end position="565"/>
    </location>
</feature>
<feature type="transmembrane region" description="Helical" evidence="4">
    <location>
        <begin position="76"/>
        <end position="99"/>
    </location>
</feature>
<dbReference type="Proteomes" id="UP000064912">
    <property type="component" value="Chromosome"/>
</dbReference>
<dbReference type="Gene3D" id="1.20.1250.20">
    <property type="entry name" value="MFS general substrate transporter like domains"/>
    <property type="match status" value="2"/>
</dbReference>
<organism evidence="5 6">
    <name type="scientific">Rhodovulum sulfidophilum</name>
    <name type="common">Rhodobacter sulfidophilus</name>
    <dbReference type="NCBI Taxonomy" id="35806"/>
    <lineage>
        <taxon>Bacteria</taxon>
        <taxon>Pseudomonadati</taxon>
        <taxon>Pseudomonadota</taxon>
        <taxon>Alphaproteobacteria</taxon>
        <taxon>Rhodobacterales</taxon>
        <taxon>Paracoccaceae</taxon>
        <taxon>Rhodovulum</taxon>
    </lineage>
</organism>
<dbReference type="InterPro" id="IPR011701">
    <property type="entry name" value="MFS"/>
</dbReference>
<dbReference type="AlphaFoldDB" id="A0A0D6B5N4"/>
<feature type="transmembrane region" description="Helical" evidence="4">
    <location>
        <begin position="136"/>
        <end position="158"/>
    </location>
</feature>
<evidence type="ECO:0000256" key="1">
    <source>
        <dbReference type="ARBA" id="ARBA00022692"/>
    </source>
</evidence>
<proteinExistence type="predicted"/>
<dbReference type="PANTHER" id="PTHR11360">
    <property type="entry name" value="MONOCARBOXYLATE TRANSPORTER"/>
    <property type="match status" value="1"/>
</dbReference>
<evidence type="ECO:0000313" key="5">
    <source>
        <dbReference type="EMBL" id="BAQ70458.1"/>
    </source>
</evidence>
<dbReference type="PANTHER" id="PTHR11360:SF317">
    <property type="entry name" value="MAJOR FACILITATOR SUPERFAMILY (MFS) PROFILE DOMAIN-CONTAINING PROTEIN-RELATED"/>
    <property type="match status" value="1"/>
</dbReference>
<dbReference type="CDD" id="cd17353">
    <property type="entry name" value="MFS_OFA_like"/>
    <property type="match status" value="1"/>
</dbReference>